<comment type="caution">
    <text evidence="2">The sequence shown here is derived from an EMBL/GenBank/DDBJ whole genome shotgun (WGS) entry which is preliminary data.</text>
</comment>
<evidence type="ECO:0008006" key="4">
    <source>
        <dbReference type="Google" id="ProtNLM"/>
    </source>
</evidence>
<name>A0ABR1SD46_9PEZI</name>
<keyword evidence="3" id="KW-1185">Reference proteome</keyword>
<protein>
    <recommendedName>
        <fullName evidence="4">F-box domain-containing protein</fullName>
    </recommendedName>
</protein>
<dbReference type="EMBL" id="JAQQWK010000010">
    <property type="protein sequence ID" value="KAK8029752.1"/>
    <property type="molecule type" value="Genomic_DNA"/>
</dbReference>
<gene>
    <name evidence="2" type="ORF">PG993_011043</name>
</gene>
<evidence type="ECO:0000313" key="2">
    <source>
        <dbReference type="EMBL" id="KAK8029752.1"/>
    </source>
</evidence>
<evidence type="ECO:0000256" key="1">
    <source>
        <dbReference type="SAM" id="MobiDB-lite"/>
    </source>
</evidence>
<sequence>MNFLDLPIEIRLHIYAYLLIAQKPIRFFRALGSAILRTSKQVLLEASPVLYGNNKFELIYAIDEGHYTEETWKQPRAPRFLEWIGSQSHLVRHVSIRLSTFNTGGCATNYRFGLNKPDTEELTAIQTMCPSINTLEFLLEDSQPFSDCLPTCSWSPNVHDHFQALGLHLKDIPSLEKVIVNLRGYVDDYGHPYQRPLSSHPDEAGENSSSSIRARRTRRDEISDMVQSLGFGWIVKMTEVKKYALHSSDGRRVFHCPKALQVYEDWILEEEECLQELEAIRLA</sequence>
<organism evidence="2 3">
    <name type="scientific">Apiospora rasikravindrae</name>
    <dbReference type="NCBI Taxonomy" id="990691"/>
    <lineage>
        <taxon>Eukaryota</taxon>
        <taxon>Fungi</taxon>
        <taxon>Dikarya</taxon>
        <taxon>Ascomycota</taxon>
        <taxon>Pezizomycotina</taxon>
        <taxon>Sordariomycetes</taxon>
        <taxon>Xylariomycetidae</taxon>
        <taxon>Amphisphaeriales</taxon>
        <taxon>Apiosporaceae</taxon>
        <taxon>Apiospora</taxon>
    </lineage>
</organism>
<evidence type="ECO:0000313" key="3">
    <source>
        <dbReference type="Proteomes" id="UP001444661"/>
    </source>
</evidence>
<dbReference type="InterPro" id="IPR038883">
    <property type="entry name" value="AN11006-like"/>
</dbReference>
<feature type="region of interest" description="Disordered" evidence="1">
    <location>
        <begin position="195"/>
        <end position="219"/>
    </location>
</feature>
<reference evidence="2 3" key="1">
    <citation type="submission" date="2023-01" db="EMBL/GenBank/DDBJ databases">
        <title>Analysis of 21 Apiospora genomes using comparative genomics revels a genus with tremendous synthesis potential of carbohydrate active enzymes and secondary metabolites.</title>
        <authorList>
            <person name="Sorensen T."/>
        </authorList>
    </citation>
    <scope>NUCLEOTIDE SEQUENCE [LARGE SCALE GENOMIC DNA]</scope>
    <source>
        <strain evidence="2 3">CBS 33761</strain>
    </source>
</reference>
<accession>A0ABR1SD46</accession>
<dbReference type="Proteomes" id="UP001444661">
    <property type="component" value="Unassembled WGS sequence"/>
</dbReference>
<dbReference type="PANTHER" id="PTHR42085:SF2">
    <property type="entry name" value="F-BOX DOMAIN-CONTAINING PROTEIN"/>
    <property type="match status" value="1"/>
</dbReference>
<dbReference type="PANTHER" id="PTHR42085">
    <property type="entry name" value="F-BOX DOMAIN-CONTAINING PROTEIN"/>
    <property type="match status" value="1"/>
</dbReference>
<proteinExistence type="predicted"/>